<proteinExistence type="predicted"/>
<evidence type="ECO:0000256" key="1">
    <source>
        <dbReference type="SAM" id="MobiDB-lite"/>
    </source>
</evidence>
<dbReference type="Proteomes" id="UP000077202">
    <property type="component" value="Unassembled WGS sequence"/>
</dbReference>
<feature type="region of interest" description="Disordered" evidence="1">
    <location>
        <begin position="1"/>
        <end position="53"/>
    </location>
</feature>
<evidence type="ECO:0000259" key="2">
    <source>
        <dbReference type="Pfam" id="PF25465"/>
    </source>
</evidence>
<organism evidence="3 4">
    <name type="scientific">Marchantia polymorpha subsp. ruderalis</name>
    <dbReference type="NCBI Taxonomy" id="1480154"/>
    <lineage>
        <taxon>Eukaryota</taxon>
        <taxon>Viridiplantae</taxon>
        <taxon>Streptophyta</taxon>
        <taxon>Embryophyta</taxon>
        <taxon>Marchantiophyta</taxon>
        <taxon>Marchantiopsida</taxon>
        <taxon>Marchantiidae</taxon>
        <taxon>Marchantiales</taxon>
        <taxon>Marchantiaceae</taxon>
        <taxon>Marchantia</taxon>
    </lineage>
</organism>
<reference evidence="3" key="1">
    <citation type="submission" date="2016-03" db="EMBL/GenBank/DDBJ databases">
        <title>Mechanisms controlling the formation of the plant cell surface in tip-growing cells are functionally conserved among land plants.</title>
        <authorList>
            <person name="Honkanen S."/>
            <person name="Jones V.A."/>
            <person name="Morieri G."/>
            <person name="Champion C."/>
            <person name="Hetherington A.J."/>
            <person name="Kelly S."/>
            <person name="Saint-Marcoux D."/>
            <person name="Proust H."/>
            <person name="Prescott H."/>
            <person name="Dolan L."/>
        </authorList>
    </citation>
    <scope>NUCLEOTIDE SEQUENCE [LARGE SCALE GENOMIC DNA]</scope>
    <source>
        <tissue evidence="3">Whole gametophyte</tissue>
    </source>
</reference>
<feature type="domain" description="At4g14310 8-bladed propeller" evidence="2">
    <location>
        <begin position="1088"/>
        <end position="1376"/>
    </location>
</feature>
<feature type="compositionally biased region" description="Polar residues" evidence="1">
    <location>
        <begin position="103"/>
        <end position="112"/>
    </location>
</feature>
<protein>
    <recommendedName>
        <fullName evidence="2">At4g14310 8-bladed propeller domain-containing protein</fullName>
    </recommendedName>
</protein>
<dbReference type="PANTHER" id="PTHR35492">
    <property type="entry name" value="TRANSDUCIN/WD40 REPEAT-LIKE SUPERFAMILY PROTEIN"/>
    <property type="match status" value="1"/>
</dbReference>
<feature type="compositionally biased region" description="Basic and acidic residues" evidence="1">
    <location>
        <begin position="322"/>
        <end position="335"/>
    </location>
</feature>
<gene>
    <name evidence="3" type="ORF">AXG93_854s1040</name>
</gene>
<dbReference type="InterPro" id="IPR015943">
    <property type="entry name" value="WD40/YVTN_repeat-like_dom_sf"/>
</dbReference>
<feature type="region of interest" description="Disordered" evidence="1">
    <location>
        <begin position="322"/>
        <end position="361"/>
    </location>
</feature>
<dbReference type="InterPro" id="IPR057442">
    <property type="entry name" value="Beta-prop_At4g14310"/>
</dbReference>
<dbReference type="PANTHER" id="PTHR35492:SF1">
    <property type="entry name" value="TRANSDUCIN_WD40 REPEAT-LIKE SUPERFAMILY PROTEIN"/>
    <property type="match status" value="1"/>
</dbReference>
<sequence>MPPLRKKGRGGGGGKTEAPLPGQVPGVSPSVSASLARKEREKPRSASTHGGLENLGVFVSRSFQKERSEKKLLESSRTSLHLTAGFSQRSLRVASRKAEPISMDSTPRLSDTNAKREDRDKRFVDAAAVQRRSLSSGYKSACRGRDEPAVCRTSCRELGDDKILYRRSLRAGGEEKLVRRISRRDDKTIEYSTRYNNFYPGISGGKEVRESKSVDGGSLKSCTVGTSSQRLDRVEDVNALRASPSSPALVRKSPRHSDLVNVSSPIVNLPVKSSCKCGAFRSSDAGSSPSVQQHQQDKLGIIGVGKQSGASPILMSTSTEIVRSEGRERRSRELSDSGVATPTLVPVHQSRSSNGSRSSTPNLLQGRLALLEGRVSQIAAELKATKDLLDANNPACSKAVLTDIQTKIHGIEKAINYRLAKECGLVDQLEAQELKGHYIVANDVPGRLPPTLEGKSKMLGRGSKSLSNSDLVVHSQGMFGKASKSVHNGRIVAVNGSVPYEGTTSMSAAEKLSQIASLAVPRGKEPNIYHCIEQSFAGEVGGSAPSSHVKPVFDHNEFEERLYPHQKLLKNRPGVHQKLIENRAALHQKLVENSVLLRNKLAALEERDGLNCVLEDGEYGAAEFISSLKQGALKEKEYERGRCIRAEPGQSSATGLIVGEAGDPYPPGYTDYEGDMMILHSKSRGPKEGRRFSTSRKSFSGTPSDRNEPPFHFMDKGSGSRGTSDRRKRSSEKRKSISTSDCGSPEIGNGASQIVMLEPTRKIGGNTTNKSSRSQALITQHYHHPVEIEEINLACPEASVTDLNFPDEVGTTAEEWVSESQQNVASITSNSPLSLLCDEAVRSSLGCDESLSSEDANDVQDYVHPADDEEQPYLAECEDNVPSERLHQVGDKIATAGWFMSEGEGVLLAHDDGYCSFYDVLNMEVNVPIYVPITLAIVNDLVRGKANYKGPENLSSGTWRDCWLIRAAGPDGTSNKYIVAASAGSAVDAAFCSWDFYDRRLTAYHYESSSVHPSPSNFSFKSSASSSPERRRAMSRDKQNAGCFSWYSGSENGQLLKGKAQSRPLTDINSGASFTTSSLGRSDSEFADTPLWWYRPSSPLVAAAGTSLKTVSLYDVRDGDLVMRWDLSKSVACMDFCSPIQWRNKSRLVVAEDQALSLWDVNGMTPHPVLQINLNGKQIRALHIRNSDAESAGGVRQRLSSRDGQAGDGVLCTEGAVNILDFRVPAGVVLKIPTFGAQTHSVAINGDLVFAGVTESSNRSVHNSADADGIGSYKENVQAKILQWSIKQGKPMSVYKFPQSAAHQAQQSIAQVWGNADTVMGVNGNGLFMFDAMKGATVGREGGQSVRETLGTDDLFQPSFDYAGCRVLLISRDRPAAWCHWL</sequence>
<dbReference type="Gene3D" id="2.130.10.10">
    <property type="entry name" value="YVTN repeat-like/Quinoprotein amine dehydrogenase"/>
    <property type="match status" value="1"/>
</dbReference>
<keyword evidence="4" id="KW-1185">Reference proteome</keyword>
<dbReference type="InterPro" id="IPR045289">
    <property type="entry name" value="At4g14310-like"/>
</dbReference>
<dbReference type="EMBL" id="LVLJ01004017">
    <property type="protein sequence ID" value="OAE18744.1"/>
    <property type="molecule type" value="Genomic_DNA"/>
</dbReference>
<dbReference type="InterPro" id="IPR036322">
    <property type="entry name" value="WD40_repeat_dom_sf"/>
</dbReference>
<evidence type="ECO:0000313" key="3">
    <source>
        <dbReference type="EMBL" id="OAE18744.1"/>
    </source>
</evidence>
<dbReference type="SUPFAM" id="SSF50978">
    <property type="entry name" value="WD40 repeat-like"/>
    <property type="match status" value="1"/>
</dbReference>
<feature type="region of interest" description="Disordered" evidence="1">
    <location>
        <begin position="1008"/>
        <end position="1034"/>
    </location>
</feature>
<feature type="compositionally biased region" description="Low complexity" evidence="1">
    <location>
        <begin position="1008"/>
        <end position="1027"/>
    </location>
</feature>
<name>A0A176VCZ7_MARPO</name>
<feature type="compositionally biased region" description="Polar residues" evidence="1">
    <location>
        <begin position="695"/>
        <end position="704"/>
    </location>
</feature>
<feature type="compositionally biased region" description="Low complexity" evidence="1">
    <location>
        <begin position="350"/>
        <end position="359"/>
    </location>
</feature>
<feature type="region of interest" description="Disordered" evidence="1">
    <location>
        <begin position="89"/>
        <end position="120"/>
    </location>
</feature>
<accession>A0A176VCZ7</accession>
<feature type="compositionally biased region" description="Basic and acidic residues" evidence="1">
    <location>
        <begin position="705"/>
        <end position="715"/>
    </location>
</feature>
<evidence type="ECO:0000313" key="4">
    <source>
        <dbReference type="Proteomes" id="UP000077202"/>
    </source>
</evidence>
<comment type="caution">
    <text evidence="3">The sequence shown here is derived from an EMBL/GenBank/DDBJ whole genome shotgun (WGS) entry which is preliminary data.</text>
</comment>
<feature type="region of interest" description="Disordered" evidence="1">
    <location>
        <begin position="682"/>
        <end position="755"/>
    </location>
</feature>
<dbReference type="Pfam" id="PF25465">
    <property type="entry name" value="Beta-prop_At4g14310"/>
    <property type="match status" value="1"/>
</dbReference>